<evidence type="ECO:0000313" key="1">
    <source>
        <dbReference type="EMBL" id="KAH3738286.1"/>
    </source>
</evidence>
<name>A0A9D4D348_DREPO</name>
<reference evidence="1" key="1">
    <citation type="journal article" date="2019" name="bioRxiv">
        <title>The Genome of the Zebra Mussel, Dreissena polymorpha: A Resource for Invasive Species Research.</title>
        <authorList>
            <person name="McCartney M.A."/>
            <person name="Auch B."/>
            <person name="Kono T."/>
            <person name="Mallez S."/>
            <person name="Zhang Y."/>
            <person name="Obille A."/>
            <person name="Becker A."/>
            <person name="Abrahante J.E."/>
            <person name="Garbe J."/>
            <person name="Badalamenti J.P."/>
            <person name="Herman A."/>
            <person name="Mangelson H."/>
            <person name="Liachko I."/>
            <person name="Sullivan S."/>
            <person name="Sone E.D."/>
            <person name="Koren S."/>
            <person name="Silverstein K.A.T."/>
            <person name="Beckman K.B."/>
            <person name="Gohl D.M."/>
        </authorList>
    </citation>
    <scope>NUCLEOTIDE SEQUENCE</scope>
    <source>
        <strain evidence="1">Duluth1</strain>
        <tissue evidence="1">Whole animal</tissue>
    </source>
</reference>
<gene>
    <name evidence="1" type="ORF">DPMN_044919</name>
</gene>
<organism evidence="1 2">
    <name type="scientific">Dreissena polymorpha</name>
    <name type="common">Zebra mussel</name>
    <name type="synonym">Mytilus polymorpha</name>
    <dbReference type="NCBI Taxonomy" id="45954"/>
    <lineage>
        <taxon>Eukaryota</taxon>
        <taxon>Metazoa</taxon>
        <taxon>Spiralia</taxon>
        <taxon>Lophotrochozoa</taxon>
        <taxon>Mollusca</taxon>
        <taxon>Bivalvia</taxon>
        <taxon>Autobranchia</taxon>
        <taxon>Heteroconchia</taxon>
        <taxon>Euheterodonta</taxon>
        <taxon>Imparidentia</taxon>
        <taxon>Neoheterodontei</taxon>
        <taxon>Myida</taxon>
        <taxon>Dreissenoidea</taxon>
        <taxon>Dreissenidae</taxon>
        <taxon>Dreissena</taxon>
    </lineage>
</organism>
<dbReference type="AlphaFoldDB" id="A0A9D4D348"/>
<dbReference type="EMBL" id="JAIWYP010000011">
    <property type="protein sequence ID" value="KAH3738286.1"/>
    <property type="molecule type" value="Genomic_DNA"/>
</dbReference>
<evidence type="ECO:0000313" key="2">
    <source>
        <dbReference type="Proteomes" id="UP000828390"/>
    </source>
</evidence>
<proteinExistence type="predicted"/>
<dbReference type="Proteomes" id="UP000828390">
    <property type="component" value="Unassembled WGS sequence"/>
</dbReference>
<protein>
    <submittedName>
        <fullName evidence="1">Uncharacterized protein</fullName>
    </submittedName>
</protein>
<accession>A0A9D4D348</accession>
<comment type="caution">
    <text evidence="1">The sequence shown here is derived from an EMBL/GenBank/DDBJ whole genome shotgun (WGS) entry which is preliminary data.</text>
</comment>
<sequence length="61" mass="6928">MNCRIVHGRQLTDAFEVRIGVRQGFPVPDDHRLCYEDLDGSEVERNSVNTLETVGRPRLCG</sequence>
<reference evidence="1" key="2">
    <citation type="submission" date="2020-11" db="EMBL/GenBank/DDBJ databases">
        <authorList>
            <person name="McCartney M.A."/>
            <person name="Auch B."/>
            <person name="Kono T."/>
            <person name="Mallez S."/>
            <person name="Becker A."/>
            <person name="Gohl D.M."/>
            <person name="Silverstein K.A.T."/>
            <person name="Koren S."/>
            <person name="Bechman K.B."/>
            <person name="Herman A."/>
            <person name="Abrahante J.E."/>
            <person name="Garbe J."/>
        </authorList>
    </citation>
    <scope>NUCLEOTIDE SEQUENCE</scope>
    <source>
        <strain evidence="1">Duluth1</strain>
        <tissue evidence="1">Whole animal</tissue>
    </source>
</reference>
<keyword evidence="2" id="KW-1185">Reference proteome</keyword>